<dbReference type="Pfam" id="PF00155">
    <property type="entry name" value="Aminotran_1_2"/>
    <property type="match status" value="1"/>
</dbReference>
<evidence type="ECO:0000313" key="13">
    <source>
        <dbReference type="EMBL" id="HJA08077.1"/>
    </source>
</evidence>
<feature type="domain" description="Aminotransferase class I/classII large" evidence="12">
    <location>
        <begin position="38"/>
        <end position="359"/>
    </location>
</feature>
<feature type="modified residue" description="N6-(pyridoxal phosphate)lysine" evidence="11">
    <location>
        <position position="230"/>
    </location>
</feature>
<dbReference type="PANTHER" id="PTHR43643">
    <property type="entry name" value="HISTIDINOL-PHOSPHATE AMINOTRANSFERASE 2"/>
    <property type="match status" value="1"/>
</dbReference>
<comment type="cofactor">
    <cofactor evidence="1 11">
        <name>pyridoxal 5'-phosphate</name>
        <dbReference type="ChEBI" id="CHEBI:597326"/>
    </cofactor>
</comment>
<gene>
    <name evidence="11 13" type="primary">hisC</name>
    <name evidence="13" type="ORF">H9962_02630</name>
</gene>
<evidence type="ECO:0000256" key="1">
    <source>
        <dbReference type="ARBA" id="ARBA00001933"/>
    </source>
</evidence>
<dbReference type="GO" id="GO:0030170">
    <property type="term" value="F:pyridoxal phosphate binding"/>
    <property type="evidence" value="ECO:0007669"/>
    <property type="project" value="InterPro"/>
</dbReference>
<evidence type="ECO:0000256" key="11">
    <source>
        <dbReference type="HAMAP-Rule" id="MF_01023"/>
    </source>
</evidence>
<dbReference type="Gene3D" id="3.40.640.10">
    <property type="entry name" value="Type I PLP-dependent aspartate aminotransferase-like (Major domain)"/>
    <property type="match status" value="1"/>
</dbReference>
<comment type="similarity">
    <text evidence="3 11">Belongs to the class-II pyridoxal-phosphate-dependent aminotransferase family. Histidinol-phosphate aminotransferase subfamily.</text>
</comment>
<comment type="catalytic activity">
    <reaction evidence="10 11">
        <text>L-histidinol phosphate + 2-oxoglutarate = 3-(imidazol-4-yl)-2-oxopropyl phosphate + L-glutamate</text>
        <dbReference type="Rhea" id="RHEA:23744"/>
        <dbReference type="ChEBI" id="CHEBI:16810"/>
        <dbReference type="ChEBI" id="CHEBI:29985"/>
        <dbReference type="ChEBI" id="CHEBI:57766"/>
        <dbReference type="ChEBI" id="CHEBI:57980"/>
        <dbReference type="EC" id="2.6.1.9"/>
    </reaction>
</comment>
<keyword evidence="5 11" id="KW-0032">Aminotransferase</keyword>
<organism evidence="13 14">
    <name type="scientific">Candidatus Mailhella merdigallinarum</name>
    <dbReference type="NCBI Taxonomy" id="2838658"/>
    <lineage>
        <taxon>Bacteria</taxon>
        <taxon>Pseudomonadati</taxon>
        <taxon>Thermodesulfobacteriota</taxon>
        <taxon>Desulfovibrionia</taxon>
        <taxon>Desulfovibrionales</taxon>
        <taxon>Desulfovibrionaceae</taxon>
        <taxon>Mailhella</taxon>
    </lineage>
</organism>
<dbReference type="InterPro" id="IPR015421">
    <property type="entry name" value="PyrdxlP-dep_Trfase_major"/>
</dbReference>
<dbReference type="EMBL" id="DXAN01000004">
    <property type="protein sequence ID" value="HJA08077.1"/>
    <property type="molecule type" value="Genomic_DNA"/>
</dbReference>
<keyword evidence="9 11" id="KW-0368">Histidine biosynthesis</keyword>
<keyword evidence="7 11" id="KW-0808">Transferase</keyword>
<comment type="subunit">
    <text evidence="4 11">Homodimer.</text>
</comment>
<name>A0A9D2HB92_9BACT</name>
<comment type="pathway">
    <text evidence="2 11">Amino-acid biosynthesis; L-histidine biosynthesis; L-histidine from 5-phospho-alpha-D-ribose 1-diphosphate: step 7/9.</text>
</comment>
<dbReference type="InterPro" id="IPR015424">
    <property type="entry name" value="PyrdxlP-dep_Trfase"/>
</dbReference>
<dbReference type="SUPFAM" id="SSF53383">
    <property type="entry name" value="PLP-dependent transferases"/>
    <property type="match status" value="1"/>
</dbReference>
<evidence type="ECO:0000256" key="7">
    <source>
        <dbReference type="ARBA" id="ARBA00022679"/>
    </source>
</evidence>
<keyword evidence="8 11" id="KW-0663">Pyridoxal phosphate</keyword>
<dbReference type="InterPro" id="IPR015422">
    <property type="entry name" value="PyrdxlP-dep_Trfase_small"/>
</dbReference>
<dbReference type="AlphaFoldDB" id="A0A9D2HB92"/>
<sequence length="375" mass="41313">MSMPFTSPDDVRPEVAAFEPYEPGLSIEEIQRRYSLERVVKMASNENPLGASPVVQAVLQDNVEYVYRYPQAGNPRLTAALAGRLGVDPARVFVGNGSDEVIDLLFRVRAVPGVHNAVAFRPCFGLYVTQARLAGVELRRSRLAEDFSFDFDSLLERVDANTTLVFVTSPDNPSGRLAPVRDLIRVARALPPACLLVVDEAYIDFAGEEHSLLKHLDEVPNVALLRTFSKVYGLAGLRVGYGILPPRLADYMWRVRLPFSVNVLAEQAAVAALEDDIFREITQRVVAEGRTVLSDGLRALGCTVLPSHANFLMFAPPVGGPDARVLHQTLLERGIIVRALGGYHLPDWLRVSVGMEEENRLFLAECADILRGGRV</sequence>
<dbReference type="GO" id="GO:0004400">
    <property type="term" value="F:histidinol-phosphate transaminase activity"/>
    <property type="evidence" value="ECO:0007669"/>
    <property type="project" value="UniProtKB-UniRule"/>
</dbReference>
<dbReference type="Gene3D" id="3.90.1150.10">
    <property type="entry name" value="Aspartate Aminotransferase, domain 1"/>
    <property type="match status" value="1"/>
</dbReference>
<dbReference type="NCBIfam" id="TIGR01141">
    <property type="entry name" value="hisC"/>
    <property type="match status" value="1"/>
</dbReference>
<evidence type="ECO:0000256" key="4">
    <source>
        <dbReference type="ARBA" id="ARBA00011738"/>
    </source>
</evidence>
<dbReference type="InterPro" id="IPR004839">
    <property type="entry name" value="Aminotransferase_I/II_large"/>
</dbReference>
<dbReference type="PANTHER" id="PTHR43643:SF6">
    <property type="entry name" value="HISTIDINOL-PHOSPHATE AMINOTRANSFERASE"/>
    <property type="match status" value="1"/>
</dbReference>
<evidence type="ECO:0000256" key="3">
    <source>
        <dbReference type="ARBA" id="ARBA00007970"/>
    </source>
</evidence>
<dbReference type="EC" id="2.6.1.9" evidence="11"/>
<evidence type="ECO:0000313" key="14">
    <source>
        <dbReference type="Proteomes" id="UP000824225"/>
    </source>
</evidence>
<dbReference type="Proteomes" id="UP000824225">
    <property type="component" value="Unassembled WGS sequence"/>
</dbReference>
<protein>
    <recommendedName>
        <fullName evidence="11">Histidinol-phosphate aminotransferase</fullName>
        <ecNumber evidence="11">2.6.1.9</ecNumber>
    </recommendedName>
    <alternativeName>
        <fullName evidence="11">Imidazole acetol-phosphate transaminase</fullName>
    </alternativeName>
</protein>
<dbReference type="GO" id="GO:0000105">
    <property type="term" value="P:L-histidine biosynthetic process"/>
    <property type="evidence" value="ECO:0007669"/>
    <property type="project" value="UniProtKB-UniRule"/>
</dbReference>
<dbReference type="HAMAP" id="MF_01023">
    <property type="entry name" value="HisC_aminotrans_2"/>
    <property type="match status" value="1"/>
</dbReference>
<evidence type="ECO:0000256" key="5">
    <source>
        <dbReference type="ARBA" id="ARBA00022576"/>
    </source>
</evidence>
<keyword evidence="6 11" id="KW-0028">Amino-acid biosynthesis</keyword>
<reference evidence="13" key="1">
    <citation type="journal article" date="2021" name="PeerJ">
        <title>Extensive microbial diversity within the chicken gut microbiome revealed by metagenomics and culture.</title>
        <authorList>
            <person name="Gilroy R."/>
            <person name="Ravi A."/>
            <person name="Getino M."/>
            <person name="Pursley I."/>
            <person name="Horton D.L."/>
            <person name="Alikhan N.F."/>
            <person name="Baker D."/>
            <person name="Gharbi K."/>
            <person name="Hall N."/>
            <person name="Watson M."/>
            <person name="Adriaenssens E.M."/>
            <person name="Foster-Nyarko E."/>
            <person name="Jarju S."/>
            <person name="Secka A."/>
            <person name="Antonio M."/>
            <person name="Oren A."/>
            <person name="Chaudhuri R.R."/>
            <person name="La Ragione R."/>
            <person name="Hildebrand F."/>
            <person name="Pallen M.J."/>
        </authorList>
    </citation>
    <scope>NUCLEOTIDE SEQUENCE</scope>
    <source>
        <strain evidence="13">CHK186-16707</strain>
    </source>
</reference>
<evidence type="ECO:0000256" key="2">
    <source>
        <dbReference type="ARBA" id="ARBA00005011"/>
    </source>
</evidence>
<evidence type="ECO:0000256" key="9">
    <source>
        <dbReference type="ARBA" id="ARBA00023102"/>
    </source>
</evidence>
<proteinExistence type="inferred from homology"/>
<dbReference type="CDD" id="cd00609">
    <property type="entry name" value="AAT_like"/>
    <property type="match status" value="1"/>
</dbReference>
<evidence type="ECO:0000256" key="8">
    <source>
        <dbReference type="ARBA" id="ARBA00022898"/>
    </source>
</evidence>
<reference evidence="13" key="2">
    <citation type="submission" date="2021-04" db="EMBL/GenBank/DDBJ databases">
        <authorList>
            <person name="Gilroy R."/>
        </authorList>
    </citation>
    <scope>NUCLEOTIDE SEQUENCE</scope>
    <source>
        <strain evidence="13">CHK186-16707</strain>
    </source>
</reference>
<accession>A0A9D2HB92</accession>
<evidence type="ECO:0000256" key="6">
    <source>
        <dbReference type="ARBA" id="ARBA00022605"/>
    </source>
</evidence>
<evidence type="ECO:0000259" key="12">
    <source>
        <dbReference type="Pfam" id="PF00155"/>
    </source>
</evidence>
<dbReference type="InterPro" id="IPR050106">
    <property type="entry name" value="HistidinolP_aminotransfase"/>
</dbReference>
<comment type="caution">
    <text evidence="13">The sequence shown here is derived from an EMBL/GenBank/DDBJ whole genome shotgun (WGS) entry which is preliminary data.</text>
</comment>
<evidence type="ECO:0000256" key="10">
    <source>
        <dbReference type="ARBA" id="ARBA00047481"/>
    </source>
</evidence>
<dbReference type="InterPro" id="IPR005861">
    <property type="entry name" value="HisP_aminotrans"/>
</dbReference>